<dbReference type="KEGG" id="clia:C3E79_10280"/>
<evidence type="ECO:0000313" key="1">
    <source>
        <dbReference type="EMBL" id="AWB84814.1"/>
    </source>
</evidence>
<proteinExistence type="predicted"/>
<reference evidence="2" key="1">
    <citation type="submission" date="2018-01" db="EMBL/GenBank/DDBJ databases">
        <authorList>
            <person name="Li J."/>
        </authorList>
    </citation>
    <scope>NUCLEOTIDE SEQUENCE [LARGE SCALE GENOMIC DNA]</scope>
    <source>
        <strain evidence="2">2184</strain>
    </source>
</reference>
<gene>
    <name evidence="1" type="ORF">C3E79_10280</name>
</gene>
<evidence type="ECO:0000313" key="2">
    <source>
        <dbReference type="Proteomes" id="UP000244754"/>
    </source>
</evidence>
<name>A0A2S0WGG7_9CORY</name>
<sequence length="119" mass="12933">MTPAMTADRIRQAERAAGVYNNDTITGLIVATTTLTVPGATADECDNAFITRYGQAAFDLIIETALASDHCTYVIEEGFELSCDYSIGDAIELLEDALPRINSEWTVECDCEPLATITY</sequence>
<protein>
    <submittedName>
        <fullName evidence="1">Uncharacterized protein</fullName>
    </submittedName>
</protein>
<keyword evidence="2" id="KW-1185">Reference proteome</keyword>
<accession>A0A2S0WGG7</accession>
<dbReference type="AlphaFoldDB" id="A0A2S0WGG7"/>
<dbReference type="EMBL" id="CP026948">
    <property type="protein sequence ID" value="AWB84814.1"/>
    <property type="molecule type" value="Genomic_DNA"/>
</dbReference>
<dbReference type="RefSeq" id="WP_108404822.1">
    <property type="nucleotide sequence ID" value="NZ_CP026948.1"/>
</dbReference>
<dbReference type="Proteomes" id="UP000244754">
    <property type="component" value="Chromosome"/>
</dbReference>
<organism evidence="1 2">
    <name type="scientific">Corynebacterium liangguodongii</name>
    <dbReference type="NCBI Taxonomy" id="2079535"/>
    <lineage>
        <taxon>Bacteria</taxon>
        <taxon>Bacillati</taxon>
        <taxon>Actinomycetota</taxon>
        <taxon>Actinomycetes</taxon>
        <taxon>Mycobacteriales</taxon>
        <taxon>Corynebacteriaceae</taxon>
        <taxon>Corynebacterium</taxon>
    </lineage>
</organism>
<dbReference type="OrthoDB" id="9979973at2"/>